<gene>
    <name evidence="1" type="ORF">DSO57_1023992</name>
</gene>
<protein>
    <submittedName>
        <fullName evidence="1">Uncharacterized protein</fullName>
    </submittedName>
</protein>
<evidence type="ECO:0000313" key="1">
    <source>
        <dbReference type="EMBL" id="KAJ9076667.1"/>
    </source>
</evidence>
<reference evidence="1" key="1">
    <citation type="submission" date="2022-04" db="EMBL/GenBank/DDBJ databases">
        <title>Genome of the entomopathogenic fungus Entomophthora muscae.</title>
        <authorList>
            <person name="Elya C."/>
            <person name="Lovett B.R."/>
            <person name="Lee E."/>
            <person name="Macias A.M."/>
            <person name="Hajek A.E."/>
            <person name="De Bivort B.L."/>
            <person name="Kasson M.T."/>
            <person name="De Fine Licht H.H."/>
            <person name="Stajich J.E."/>
        </authorList>
    </citation>
    <scope>NUCLEOTIDE SEQUENCE</scope>
    <source>
        <strain evidence="1">Berkeley</strain>
    </source>
</reference>
<organism evidence="1 2">
    <name type="scientific">Entomophthora muscae</name>
    <dbReference type="NCBI Taxonomy" id="34485"/>
    <lineage>
        <taxon>Eukaryota</taxon>
        <taxon>Fungi</taxon>
        <taxon>Fungi incertae sedis</taxon>
        <taxon>Zoopagomycota</taxon>
        <taxon>Entomophthoromycotina</taxon>
        <taxon>Entomophthoromycetes</taxon>
        <taxon>Entomophthorales</taxon>
        <taxon>Entomophthoraceae</taxon>
        <taxon>Entomophthora</taxon>
    </lineage>
</organism>
<proteinExistence type="predicted"/>
<accession>A0ACC2TR24</accession>
<name>A0ACC2TR24_9FUNG</name>
<keyword evidence="2" id="KW-1185">Reference proteome</keyword>
<sequence>MQGYAGSSNSEASLYGHSQPAGPSASTTQECVLSPASSSMALFAHHTQAAANPNHISTMASGTSQLSQGTTHGSQNPETANQMATFSSQDRHIPPPANQPARCRRKFITPEIVLKMVEKQGMLIVTVGSIMPVNQKWVMDALVCQLKPAPPFKLMLIN</sequence>
<dbReference type="EMBL" id="QTSX02002257">
    <property type="protein sequence ID" value="KAJ9076667.1"/>
    <property type="molecule type" value="Genomic_DNA"/>
</dbReference>
<comment type="caution">
    <text evidence="1">The sequence shown here is derived from an EMBL/GenBank/DDBJ whole genome shotgun (WGS) entry which is preliminary data.</text>
</comment>
<dbReference type="Proteomes" id="UP001165960">
    <property type="component" value="Unassembled WGS sequence"/>
</dbReference>
<evidence type="ECO:0000313" key="2">
    <source>
        <dbReference type="Proteomes" id="UP001165960"/>
    </source>
</evidence>